<gene>
    <name evidence="1" type="ORF">IFM89_014613</name>
</gene>
<sequence length="138" mass="15597">MELLMVNLEGIFNSLSQCSTGIETLETSVSELVEFIDYVHNNTILQESVVEEKQQQLANQVSKENALKTLNHLLAFISSPSLNQVVVDALSFVLPKLVFRFLSVSKELFQIGERILDRLISTCSPRDMLTVICNFNLY</sequence>
<protein>
    <recommendedName>
        <fullName evidence="3">Aberrant root formation protein</fullName>
    </recommendedName>
</protein>
<dbReference type="Proteomes" id="UP000631114">
    <property type="component" value="Unassembled WGS sequence"/>
</dbReference>
<proteinExistence type="predicted"/>
<dbReference type="GO" id="GO:0055105">
    <property type="term" value="F:ubiquitin-protein transferase inhibitor activity"/>
    <property type="evidence" value="ECO:0007669"/>
    <property type="project" value="TreeGrafter"/>
</dbReference>
<dbReference type="EMBL" id="JADFTS010000002">
    <property type="protein sequence ID" value="KAF9620778.1"/>
    <property type="molecule type" value="Genomic_DNA"/>
</dbReference>
<organism evidence="1 2">
    <name type="scientific">Coptis chinensis</name>
    <dbReference type="NCBI Taxonomy" id="261450"/>
    <lineage>
        <taxon>Eukaryota</taxon>
        <taxon>Viridiplantae</taxon>
        <taxon>Streptophyta</taxon>
        <taxon>Embryophyta</taxon>
        <taxon>Tracheophyta</taxon>
        <taxon>Spermatophyta</taxon>
        <taxon>Magnoliopsida</taxon>
        <taxon>Ranunculales</taxon>
        <taxon>Ranunculaceae</taxon>
        <taxon>Coptidoideae</taxon>
        <taxon>Coptis</taxon>
    </lineage>
</organism>
<reference evidence="1 2" key="1">
    <citation type="submission" date="2020-10" db="EMBL/GenBank/DDBJ databases">
        <title>The Coptis chinensis genome and diversification of protoberbering-type alkaloids.</title>
        <authorList>
            <person name="Wang B."/>
            <person name="Shu S."/>
            <person name="Song C."/>
            <person name="Liu Y."/>
        </authorList>
    </citation>
    <scope>NUCLEOTIDE SEQUENCE [LARGE SCALE GENOMIC DNA]</scope>
    <source>
        <strain evidence="1">HL-2020</strain>
        <tissue evidence="1">Leaf</tissue>
    </source>
</reference>
<evidence type="ECO:0000313" key="1">
    <source>
        <dbReference type="EMBL" id="KAF9620778.1"/>
    </source>
</evidence>
<dbReference type="PANTHER" id="PTHR15430:SF1">
    <property type="entry name" value="GLOMULIN"/>
    <property type="match status" value="1"/>
</dbReference>
<comment type="caution">
    <text evidence="1">The sequence shown here is derived from an EMBL/GenBank/DDBJ whole genome shotgun (WGS) entry which is preliminary data.</text>
</comment>
<keyword evidence="2" id="KW-1185">Reference proteome</keyword>
<dbReference type="GO" id="GO:0005737">
    <property type="term" value="C:cytoplasm"/>
    <property type="evidence" value="ECO:0007669"/>
    <property type="project" value="TreeGrafter"/>
</dbReference>
<name>A0A835IQ18_9MAGN</name>
<evidence type="ECO:0000313" key="2">
    <source>
        <dbReference type="Proteomes" id="UP000631114"/>
    </source>
</evidence>
<dbReference type="AlphaFoldDB" id="A0A835IQ18"/>
<dbReference type="OrthoDB" id="619536at2759"/>
<accession>A0A835IQ18</accession>
<evidence type="ECO:0008006" key="3">
    <source>
        <dbReference type="Google" id="ProtNLM"/>
    </source>
</evidence>
<dbReference type="InterPro" id="IPR019516">
    <property type="entry name" value="Glomulin/ALF4"/>
</dbReference>
<dbReference type="PANTHER" id="PTHR15430">
    <property type="entry name" value="GLOMULIN"/>
    <property type="match status" value="1"/>
</dbReference>